<evidence type="ECO:0000256" key="16">
    <source>
        <dbReference type="ARBA" id="ARBA00047594"/>
    </source>
</evidence>
<comment type="catalytic activity">
    <reaction evidence="16 17">
        <text>di-trans,octa-cis-undecaprenyl diphosphate + H2O = di-trans,octa-cis-undecaprenyl phosphate + phosphate + H(+)</text>
        <dbReference type="Rhea" id="RHEA:28094"/>
        <dbReference type="ChEBI" id="CHEBI:15377"/>
        <dbReference type="ChEBI" id="CHEBI:15378"/>
        <dbReference type="ChEBI" id="CHEBI:43474"/>
        <dbReference type="ChEBI" id="CHEBI:58405"/>
        <dbReference type="ChEBI" id="CHEBI:60392"/>
        <dbReference type="EC" id="3.6.1.27"/>
    </reaction>
</comment>
<feature type="transmembrane region" description="Helical" evidence="17">
    <location>
        <begin position="274"/>
        <end position="292"/>
    </location>
</feature>
<keyword evidence="19" id="KW-1185">Reference proteome</keyword>
<evidence type="ECO:0000256" key="9">
    <source>
        <dbReference type="ARBA" id="ARBA00022984"/>
    </source>
</evidence>
<feature type="transmembrane region" description="Helical" evidence="17">
    <location>
        <begin position="138"/>
        <end position="156"/>
    </location>
</feature>
<dbReference type="PANTHER" id="PTHR30622">
    <property type="entry name" value="UNDECAPRENYL-DIPHOSPHATASE"/>
    <property type="match status" value="1"/>
</dbReference>
<dbReference type="PANTHER" id="PTHR30622:SF2">
    <property type="entry name" value="UNDECAPRENYL-DIPHOSPHATASE"/>
    <property type="match status" value="1"/>
</dbReference>
<evidence type="ECO:0000256" key="4">
    <source>
        <dbReference type="ARBA" id="ARBA00021581"/>
    </source>
</evidence>
<evidence type="ECO:0000256" key="8">
    <source>
        <dbReference type="ARBA" id="ARBA00022960"/>
    </source>
</evidence>
<comment type="caution">
    <text evidence="18">The sequence shown here is derived from an EMBL/GenBank/DDBJ whole genome shotgun (WGS) entry which is preliminary data.</text>
</comment>
<evidence type="ECO:0000256" key="7">
    <source>
        <dbReference type="ARBA" id="ARBA00022801"/>
    </source>
</evidence>
<comment type="subcellular location">
    <subcellularLocation>
        <location evidence="1 17">Cell membrane</location>
        <topology evidence="1 17">Multi-pass membrane protein</topology>
    </subcellularLocation>
</comment>
<feature type="transmembrane region" description="Helical" evidence="17">
    <location>
        <begin position="211"/>
        <end position="229"/>
    </location>
</feature>
<dbReference type="RefSeq" id="WP_349078669.1">
    <property type="nucleotide sequence ID" value="NZ_JBBMEI010000110.1"/>
</dbReference>
<comment type="similarity">
    <text evidence="2 17">Belongs to the UppP family.</text>
</comment>
<evidence type="ECO:0000256" key="11">
    <source>
        <dbReference type="ARBA" id="ARBA00023136"/>
    </source>
</evidence>
<protein>
    <recommendedName>
        <fullName evidence="4 17">Undecaprenyl-diphosphatase</fullName>
        <ecNumber evidence="3 17">3.6.1.27</ecNumber>
    </recommendedName>
    <alternativeName>
        <fullName evidence="15 17">Bacitracin resistance protein</fullName>
    </alternativeName>
    <alternativeName>
        <fullName evidence="14 17">Undecaprenyl pyrophosphate phosphatase</fullName>
    </alternativeName>
</protein>
<dbReference type="Pfam" id="PF02673">
    <property type="entry name" value="BacA"/>
    <property type="match status" value="1"/>
</dbReference>
<proteinExistence type="inferred from homology"/>
<feature type="transmembrane region" description="Helical" evidence="17">
    <location>
        <begin position="241"/>
        <end position="262"/>
    </location>
</feature>
<gene>
    <name evidence="17" type="primary">uppP</name>
    <name evidence="18" type="ORF">WMO75_18085</name>
</gene>
<dbReference type="InterPro" id="IPR003824">
    <property type="entry name" value="UppP"/>
</dbReference>
<keyword evidence="6 17" id="KW-0812">Transmembrane</keyword>
<evidence type="ECO:0000256" key="5">
    <source>
        <dbReference type="ARBA" id="ARBA00022475"/>
    </source>
</evidence>
<keyword evidence="10 17" id="KW-1133">Transmembrane helix</keyword>
<keyword evidence="5 17" id="KW-1003">Cell membrane</keyword>
<evidence type="ECO:0000256" key="17">
    <source>
        <dbReference type="HAMAP-Rule" id="MF_01006"/>
    </source>
</evidence>
<evidence type="ECO:0000256" key="1">
    <source>
        <dbReference type="ARBA" id="ARBA00004651"/>
    </source>
</evidence>
<keyword evidence="8 17" id="KW-0133">Cell shape</keyword>
<evidence type="ECO:0000256" key="14">
    <source>
        <dbReference type="ARBA" id="ARBA00032707"/>
    </source>
</evidence>
<name>A0ABV1ARK5_9FIRM</name>
<comment type="function">
    <text evidence="17">Catalyzes the dephosphorylation of undecaprenyl diphosphate (UPP). Confers resistance to bacitracin.</text>
</comment>
<reference evidence="18 19" key="1">
    <citation type="submission" date="2024-03" db="EMBL/GenBank/DDBJ databases">
        <title>Human intestinal bacterial collection.</title>
        <authorList>
            <person name="Pauvert C."/>
            <person name="Hitch T.C.A."/>
            <person name="Clavel T."/>
        </authorList>
    </citation>
    <scope>NUCLEOTIDE SEQUENCE [LARGE SCALE GENOMIC DNA]</scope>
    <source>
        <strain evidence="18 19">CLA-AA-H95</strain>
    </source>
</reference>
<evidence type="ECO:0000256" key="13">
    <source>
        <dbReference type="ARBA" id="ARBA00023316"/>
    </source>
</evidence>
<evidence type="ECO:0000256" key="10">
    <source>
        <dbReference type="ARBA" id="ARBA00022989"/>
    </source>
</evidence>
<keyword evidence="12 17" id="KW-0046">Antibiotic resistance</keyword>
<dbReference type="HAMAP" id="MF_01006">
    <property type="entry name" value="Undec_diphosphatase"/>
    <property type="match status" value="1"/>
</dbReference>
<comment type="miscellaneous">
    <text evidence="17">Bacitracin is thought to be involved in the inhibition of peptidoglycan synthesis by sequestering undecaprenyl diphosphate, thereby reducing the pool of lipid carrier available.</text>
</comment>
<dbReference type="Proteomes" id="UP001446032">
    <property type="component" value="Unassembled WGS sequence"/>
</dbReference>
<evidence type="ECO:0000256" key="15">
    <source>
        <dbReference type="ARBA" id="ARBA00032932"/>
    </source>
</evidence>
<dbReference type="EMBL" id="JBBMEI010000110">
    <property type="protein sequence ID" value="MEQ2360198.1"/>
    <property type="molecule type" value="Genomic_DNA"/>
</dbReference>
<evidence type="ECO:0000256" key="12">
    <source>
        <dbReference type="ARBA" id="ARBA00023251"/>
    </source>
</evidence>
<evidence type="ECO:0000313" key="19">
    <source>
        <dbReference type="Proteomes" id="UP001446032"/>
    </source>
</evidence>
<sequence length="296" mass="32481">MTVLYVILLAIVQGITEFLPVSSFGHLSILENFFGMDHNAGVLLEAMLHVGTLGAVFMTFQKDIRHILYEILDMTMDIVGNFHLYFYNKRTGKQLHYARIISNTYRKFVVLLLVSMIPTMFLGYTSRRLVVLVADSTLVSSAGLLITGIVLLVIDLSRAGGTKAAKDASFSNAMWIGISQGLSVFPGLSRSGLTISAGLMSGFSRTFAVKYSYILSIPAILGSLVMELGQFGSPAMTVGLGFTYVLGMVISGIVASFVIRYCLKLVQKGRFRGFAIYCFVIGFVTLIMNYVVTIHR</sequence>
<keyword evidence="13 17" id="KW-0961">Cell wall biogenesis/degradation</keyword>
<evidence type="ECO:0000313" key="18">
    <source>
        <dbReference type="EMBL" id="MEQ2360198.1"/>
    </source>
</evidence>
<keyword evidence="7 17" id="KW-0378">Hydrolase</keyword>
<feature type="transmembrane region" description="Helical" evidence="17">
    <location>
        <begin position="108"/>
        <end position="126"/>
    </location>
</feature>
<feature type="transmembrane region" description="Helical" evidence="17">
    <location>
        <begin position="42"/>
        <end position="61"/>
    </location>
</feature>
<keyword evidence="9 17" id="KW-0573">Peptidoglycan synthesis</keyword>
<accession>A0ABV1ARK5</accession>
<evidence type="ECO:0000256" key="2">
    <source>
        <dbReference type="ARBA" id="ARBA00010621"/>
    </source>
</evidence>
<feature type="transmembrane region" description="Helical" evidence="17">
    <location>
        <begin position="6"/>
        <end position="30"/>
    </location>
</feature>
<evidence type="ECO:0000256" key="6">
    <source>
        <dbReference type="ARBA" id="ARBA00022692"/>
    </source>
</evidence>
<evidence type="ECO:0000256" key="3">
    <source>
        <dbReference type="ARBA" id="ARBA00012374"/>
    </source>
</evidence>
<dbReference type="EC" id="3.6.1.27" evidence="3 17"/>
<organism evidence="18 19">
    <name type="scientific">Blautia intestinihominis</name>
    <dbReference type="NCBI Taxonomy" id="3133152"/>
    <lineage>
        <taxon>Bacteria</taxon>
        <taxon>Bacillati</taxon>
        <taxon>Bacillota</taxon>
        <taxon>Clostridia</taxon>
        <taxon>Lachnospirales</taxon>
        <taxon>Lachnospiraceae</taxon>
        <taxon>Blautia</taxon>
    </lineage>
</organism>
<keyword evidence="11 17" id="KW-0472">Membrane</keyword>